<keyword evidence="10 15" id="KW-0472">Membrane</keyword>
<keyword evidence="7" id="KW-0067">ATP-binding</keyword>
<evidence type="ECO:0000256" key="10">
    <source>
        <dbReference type="ARBA" id="ARBA00023136"/>
    </source>
</evidence>
<dbReference type="InterPro" id="IPR003593">
    <property type="entry name" value="AAA+_ATPase"/>
</dbReference>
<dbReference type="CDD" id="cd18582">
    <property type="entry name" value="ABC_6TM_ATM1_ABCB7"/>
    <property type="match status" value="1"/>
</dbReference>
<dbReference type="GO" id="GO:0016887">
    <property type="term" value="F:ATP hydrolysis activity"/>
    <property type="evidence" value="ECO:0007669"/>
    <property type="project" value="InterPro"/>
</dbReference>
<evidence type="ECO:0000256" key="2">
    <source>
        <dbReference type="ARBA" id="ARBA00005580"/>
    </source>
</evidence>
<feature type="domain" description="ABC transmembrane type-1" evidence="17">
    <location>
        <begin position="102"/>
        <end position="390"/>
    </location>
</feature>
<dbReference type="RefSeq" id="XP_024663100.1">
    <property type="nucleotide sequence ID" value="XM_024807332.1"/>
</dbReference>
<dbReference type="Pfam" id="PF00005">
    <property type="entry name" value="ABC_tran"/>
    <property type="match status" value="1"/>
</dbReference>
<comment type="function">
    <text evidence="14">Performs an essential function in the generation of cytoplasmic iron-sulfur proteins by mediating the ATP-dependent export of Fe/S cluster precursors synthesized by NFS1 and other mitochondrial proteins. Hydrolyzes ATP. Binds glutathione and may function by transporting a glutathione-conjugated iron-sulfur compound.</text>
</comment>
<evidence type="ECO:0000313" key="19">
    <source>
        <dbReference type="Proteomes" id="UP000238350"/>
    </source>
</evidence>
<evidence type="ECO:0000256" key="14">
    <source>
        <dbReference type="ARBA" id="ARBA00045666"/>
    </source>
</evidence>
<keyword evidence="9 15" id="KW-1133">Transmembrane helix</keyword>
<comment type="similarity">
    <text evidence="2">Belongs to the ABC transporter superfamily. ABCB family. Mitochondrial peptide exporter (TC 3.A.1.212) subfamily.</text>
</comment>
<organism evidence="18 19">
    <name type="scientific">Wickerhamiella sorbophila</name>
    <dbReference type="NCBI Taxonomy" id="45607"/>
    <lineage>
        <taxon>Eukaryota</taxon>
        <taxon>Fungi</taxon>
        <taxon>Dikarya</taxon>
        <taxon>Ascomycota</taxon>
        <taxon>Saccharomycotina</taxon>
        <taxon>Dipodascomycetes</taxon>
        <taxon>Dipodascales</taxon>
        <taxon>Trichomonascaceae</taxon>
        <taxon>Wickerhamiella</taxon>
    </lineage>
</organism>
<dbReference type="PANTHER" id="PTHR24221:SF402">
    <property type="entry name" value="IRON-SULFUR CLUSTERS TRANSPORTER ABCB7, MITOCHONDRIAL"/>
    <property type="match status" value="1"/>
</dbReference>
<feature type="transmembrane region" description="Helical" evidence="15">
    <location>
        <begin position="134"/>
        <end position="153"/>
    </location>
</feature>
<dbReference type="GO" id="GO:0005524">
    <property type="term" value="F:ATP binding"/>
    <property type="evidence" value="ECO:0007669"/>
    <property type="project" value="UniProtKB-KW"/>
</dbReference>
<dbReference type="InterPro" id="IPR027417">
    <property type="entry name" value="P-loop_NTPase"/>
</dbReference>
<dbReference type="PROSITE" id="PS00211">
    <property type="entry name" value="ABC_TRANSPORTER_1"/>
    <property type="match status" value="1"/>
</dbReference>
<comment type="subunit">
    <text evidence="3">Homodimer.</text>
</comment>
<dbReference type="PROSITE" id="PS50929">
    <property type="entry name" value="ABC_TM1F"/>
    <property type="match status" value="1"/>
</dbReference>
<dbReference type="Proteomes" id="UP000238350">
    <property type="component" value="Unassembled WGS sequence"/>
</dbReference>
<feature type="transmembrane region" description="Helical" evidence="15">
    <location>
        <begin position="245"/>
        <end position="263"/>
    </location>
</feature>
<evidence type="ECO:0000259" key="17">
    <source>
        <dbReference type="PROSITE" id="PS50929"/>
    </source>
</evidence>
<dbReference type="InterPro" id="IPR036640">
    <property type="entry name" value="ABC1_TM_sf"/>
</dbReference>
<feature type="transmembrane region" description="Helical" evidence="15">
    <location>
        <begin position="101"/>
        <end position="122"/>
    </location>
</feature>
<keyword evidence="19" id="KW-1185">Reference proteome</keyword>
<protein>
    <recommendedName>
        <fullName evidence="12">Iron-sulfur clusters transporter ATM1, mitochondrial</fullName>
    </recommendedName>
    <alternativeName>
        <fullName evidence="13">Iron-sulfur clusters transporter atm1, mitochondrial</fullName>
    </alternativeName>
</protein>
<dbReference type="Pfam" id="PF00664">
    <property type="entry name" value="ABC_membrane"/>
    <property type="match status" value="1"/>
</dbReference>
<dbReference type="AlphaFoldDB" id="A0A2T0FDS3"/>
<dbReference type="GO" id="GO:0005743">
    <property type="term" value="C:mitochondrial inner membrane"/>
    <property type="evidence" value="ECO:0007669"/>
    <property type="project" value="TreeGrafter"/>
</dbReference>
<evidence type="ECO:0000256" key="7">
    <source>
        <dbReference type="ARBA" id="ARBA00022840"/>
    </source>
</evidence>
<dbReference type="FunFam" id="3.40.50.300:FF:000218">
    <property type="entry name" value="Multidrug ABC transporter ATP-binding protein"/>
    <property type="match status" value="1"/>
</dbReference>
<evidence type="ECO:0000256" key="6">
    <source>
        <dbReference type="ARBA" id="ARBA00022741"/>
    </source>
</evidence>
<proteinExistence type="inferred from homology"/>
<evidence type="ECO:0000256" key="12">
    <source>
        <dbReference type="ARBA" id="ARBA00039906"/>
    </source>
</evidence>
<dbReference type="STRING" id="45607.A0A2T0FDS3"/>
<evidence type="ECO:0000313" key="18">
    <source>
        <dbReference type="EMBL" id="PRT53154.1"/>
    </source>
</evidence>
<evidence type="ECO:0000256" key="9">
    <source>
        <dbReference type="ARBA" id="ARBA00022989"/>
    </source>
</evidence>
<evidence type="ECO:0000256" key="15">
    <source>
        <dbReference type="SAM" id="Phobius"/>
    </source>
</evidence>
<keyword evidence="6" id="KW-0547">Nucleotide-binding</keyword>
<evidence type="ECO:0000256" key="1">
    <source>
        <dbReference type="ARBA" id="ARBA00004225"/>
    </source>
</evidence>
<evidence type="ECO:0000256" key="13">
    <source>
        <dbReference type="ARBA" id="ARBA00040792"/>
    </source>
</evidence>
<dbReference type="Gene3D" id="3.40.50.300">
    <property type="entry name" value="P-loop containing nucleotide triphosphate hydrolases"/>
    <property type="match status" value="1"/>
</dbReference>
<name>A0A2T0FDS3_9ASCO</name>
<dbReference type="SMART" id="SM00382">
    <property type="entry name" value="AAA"/>
    <property type="match status" value="1"/>
</dbReference>
<feature type="domain" description="ABC transporter" evidence="16">
    <location>
        <begin position="424"/>
        <end position="660"/>
    </location>
</feature>
<dbReference type="SUPFAM" id="SSF90123">
    <property type="entry name" value="ABC transporter transmembrane region"/>
    <property type="match status" value="1"/>
</dbReference>
<comment type="similarity">
    <text evidence="11">Belongs to the ABC transporter superfamily. ABCB family. Heavy Metal importer (TC 3.A.1.210) subfamily.</text>
</comment>
<dbReference type="InterPro" id="IPR003439">
    <property type="entry name" value="ABC_transporter-like_ATP-bd"/>
</dbReference>
<dbReference type="Gene3D" id="1.20.1560.10">
    <property type="entry name" value="ABC transporter type 1, transmembrane domain"/>
    <property type="match status" value="1"/>
</dbReference>
<dbReference type="GO" id="GO:0006879">
    <property type="term" value="P:intracellular iron ion homeostasis"/>
    <property type="evidence" value="ECO:0007669"/>
    <property type="project" value="TreeGrafter"/>
</dbReference>
<evidence type="ECO:0000256" key="5">
    <source>
        <dbReference type="ARBA" id="ARBA00022692"/>
    </source>
</evidence>
<dbReference type="GO" id="GO:0140359">
    <property type="term" value="F:ABC-type transporter activity"/>
    <property type="evidence" value="ECO:0007669"/>
    <property type="project" value="InterPro"/>
</dbReference>
<dbReference type="SUPFAM" id="SSF52540">
    <property type="entry name" value="P-loop containing nucleoside triphosphate hydrolases"/>
    <property type="match status" value="1"/>
</dbReference>
<feature type="transmembrane region" description="Helical" evidence="15">
    <location>
        <begin position="214"/>
        <end position="239"/>
    </location>
</feature>
<keyword evidence="8" id="KW-1278">Translocase</keyword>
<keyword evidence="5 15" id="KW-0812">Transmembrane</keyword>
<evidence type="ECO:0000256" key="3">
    <source>
        <dbReference type="ARBA" id="ARBA00011738"/>
    </source>
</evidence>
<dbReference type="EMBL" id="NDIQ01000001">
    <property type="protein sequence ID" value="PRT53154.1"/>
    <property type="molecule type" value="Genomic_DNA"/>
</dbReference>
<reference evidence="18 19" key="1">
    <citation type="submission" date="2017-04" db="EMBL/GenBank/DDBJ databases">
        <title>Genome sequencing of [Candida] sorbophila.</title>
        <authorList>
            <person name="Ahn J.O."/>
        </authorList>
    </citation>
    <scope>NUCLEOTIDE SEQUENCE [LARGE SCALE GENOMIC DNA]</scope>
    <source>
        <strain evidence="18 19">DS02</strain>
    </source>
</reference>
<accession>A0A2T0FDS3</accession>
<dbReference type="InterPro" id="IPR017871">
    <property type="entry name" value="ABC_transporter-like_CS"/>
</dbReference>
<gene>
    <name evidence="18" type="ORF">B9G98_00774</name>
</gene>
<dbReference type="PANTHER" id="PTHR24221">
    <property type="entry name" value="ATP-BINDING CASSETTE SUB-FAMILY B"/>
    <property type="match status" value="1"/>
</dbReference>
<sequence>MSAWSRWSTIGLVGRSVPARVLSLQTKRAFIARSATIRSPATQVFPRAATMMSIRRFATTSCRKQLNEDKPENERRRHVDIIGGLTKYIWPKGNWSAKARVLLAVSLLIGAKILNVEVPFYFKEIVDKMNVDWEGVGTMGTAAIVLVVTYGLARFGSTFFGELRNAIFATVAQTAIRKVSKSTFAHLLKLDSNFHLSHSTGQLTRAIDRGCKGISFVVTALVLHIVPITFEVALVSGILSYNFGWQFAAVTLTTMAAYAVFTLKTTAWRTQFRRNANKADNISSGIATETLVNIDSVKLFNNEAAQIAKYDEALKKYEVSSIKIATSLAFLNSGQNFIFSTALTAMMYMTCQGLVGGTMSVGDLILVNQLVFQLSVPLNFLGSVYRDMNQALLDMETLFDVREHPVHIKDSPDAKPLQIKNGDIRFENVCFEYRPGVPILQNASFTIPGGTKAAFVGPSGSGKSTILRLLFRFYEPTSGKIYIDDQEIRSVTLSSLRQAVGVVPQETPLFNDTVGNNIRFGRLSATDAEVAEVANRAELDTLLRRLPDGLETTVGERGMMISGGERQRLAIARVLLKQAPIIFFDEATSALDTQTESILMDTINRNINKLGGTALFIAHRLRTVAETDKIFVLREGAVAEEGSHRELLANKNSLYSFMWKAQEVQQLAEEIELTEEEVINQRETA</sequence>
<dbReference type="GeneID" id="36514523"/>
<evidence type="ECO:0000256" key="4">
    <source>
        <dbReference type="ARBA" id="ARBA00022448"/>
    </source>
</evidence>
<dbReference type="InterPro" id="IPR039421">
    <property type="entry name" value="Type_1_exporter"/>
</dbReference>
<dbReference type="InterPro" id="IPR011527">
    <property type="entry name" value="ABC1_TM_dom"/>
</dbReference>
<evidence type="ECO:0000259" key="16">
    <source>
        <dbReference type="PROSITE" id="PS50893"/>
    </source>
</evidence>
<evidence type="ECO:0000256" key="8">
    <source>
        <dbReference type="ARBA" id="ARBA00022967"/>
    </source>
</evidence>
<evidence type="ECO:0000256" key="11">
    <source>
        <dbReference type="ARBA" id="ARBA00024363"/>
    </source>
</evidence>
<dbReference type="OrthoDB" id="6500128at2759"/>
<keyword evidence="4" id="KW-0813">Transport</keyword>
<dbReference type="PROSITE" id="PS50893">
    <property type="entry name" value="ABC_TRANSPORTER_2"/>
    <property type="match status" value="1"/>
</dbReference>
<comment type="caution">
    <text evidence="18">The sequence shown here is derived from an EMBL/GenBank/DDBJ whole genome shotgun (WGS) entry which is preliminary data.</text>
</comment>
<comment type="subcellular location">
    <subcellularLocation>
        <location evidence="1">Mitochondrion membrane</location>
        <topology evidence="1">Multi-pass membrane protein</topology>
    </subcellularLocation>
</comment>